<evidence type="ECO:0000256" key="1">
    <source>
        <dbReference type="SAM" id="Coils"/>
    </source>
</evidence>
<comment type="caution">
    <text evidence="3">The sequence shown here is derived from an EMBL/GenBank/DDBJ whole genome shotgun (WGS) entry which is preliminary data.</text>
</comment>
<evidence type="ECO:0000313" key="4">
    <source>
        <dbReference type="Proteomes" id="UP000193144"/>
    </source>
</evidence>
<feature type="region of interest" description="Disordered" evidence="2">
    <location>
        <begin position="46"/>
        <end position="70"/>
    </location>
</feature>
<keyword evidence="1" id="KW-0175">Coiled coil</keyword>
<dbReference type="AlphaFoldDB" id="A0A1Y1ZCR0"/>
<dbReference type="EMBL" id="MCFA01000104">
    <property type="protein sequence ID" value="ORY08073.1"/>
    <property type="molecule type" value="Genomic_DNA"/>
</dbReference>
<organism evidence="3 4">
    <name type="scientific">Clohesyomyces aquaticus</name>
    <dbReference type="NCBI Taxonomy" id="1231657"/>
    <lineage>
        <taxon>Eukaryota</taxon>
        <taxon>Fungi</taxon>
        <taxon>Dikarya</taxon>
        <taxon>Ascomycota</taxon>
        <taxon>Pezizomycotina</taxon>
        <taxon>Dothideomycetes</taxon>
        <taxon>Pleosporomycetidae</taxon>
        <taxon>Pleosporales</taxon>
        <taxon>Lindgomycetaceae</taxon>
        <taxon>Clohesyomyces</taxon>
    </lineage>
</organism>
<feature type="coiled-coil region" evidence="1">
    <location>
        <begin position="444"/>
        <end position="492"/>
    </location>
</feature>
<protein>
    <submittedName>
        <fullName evidence="3">Uncharacterized protein</fullName>
    </submittedName>
</protein>
<accession>A0A1Y1ZCR0</accession>
<name>A0A1Y1ZCR0_9PLEO</name>
<sequence>MSVEALQKQLDALQRSQDQLLRTITLSNSTFGPSSNVGNIRQREDLNSESANAVSADTSTLSDDSDDEDESCFVQAELPPQSFDHEQLREHLKKYDWDQYGREILSTVVTDRGRLHKPHLFPMHPGPAEDRSHYSHFQVYDVGPDGVPELVEASGKENAMSKAAETWHCIRDIGANSTQSQKVVGRITIAREPAPILFGALHLTMHNTFDMDEIFEYLVGTESSSANMHRAFSPDIRRQKTFVFNFEYYTIIGDDCQPAQWQRSDADKTSSESHIPLSRCSAVVALALYDPAPKRIKNKSRRARTKYGWVQDIWSPWQVLNIQCNPDWISTTDTFESGHRYLNGPEAFLHALLTEYKDAIKRYEKIYDRITKLVTPSLDFLFSSELRDKRLFEGKDFAWTRRYFWAHQAFGNVNDSIRIMVDMFEDTFTEDVWEGKNKTLWPLLEEESNRNEHWLRRLRVLRLQFEREIKELRLLIRQNNDRRREIDALQNHLFSGTSIQESRKSVELSDITVNQGYNIKYVVCASPFTPSWTGQFCSINGES</sequence>
<dbReference type="Proteomes" id="UP000193144">
    <property type="component" value="Unassembled WGS sequence"/>
</dbReference>
<keyword evidence="4" id="KW-1185">Reference proteome</keyword>
<gene>
    <name evidence="3" type="ORF">BCR34DRAFT_570193</name>
</gene>
<reference evidence="3 4" key="1">
    <citation type="submission" date="2016-07" db="EMBL/GenBank/DDBJ databases">
        <title>Pervasive Adenine N6-methylation of Active Genes in Fungi.</title>
        <authorList>
            <consortium name="DOE Joint Genome Institute"/>
            <person name="Mondo S.J."/>
            <person name="Dannebaum R.O."/>
            <person name="Kuo R.C."/>
            <person name="Labutti K."/>
            <person name="Haridas S."/>
            <person name="Kuo A."/>
            <person name="Salamov A."/>
            <person name="Ahrendt S.R."/>
            <person name="Lipzen A."/>
            <person name="Sullivan W."/>
            <person name="Andreopoulos W.B."/>
            <person name="Clum A."/>
            <person name="Lindquist E."/>
            <person name="Daum C."/>
            <person name="Ramamoorthy G.K."/>
            <person name="Gryganskyi A."/>
            <person name="Culley D."/>
            <person name="Magnuson J.K."/>
            <person name="James T.Y."/>
            <person name="O'Malley M.A."/>
            <person name="Stajich J.E."/>
            <person name="Spatafora J.W."/>
            <person name="Visel A."/>
            <person name="Grigoriev I.V."/>
        </authorList>
    </citation>
    <scope>NUCLEOTIDE SEQUENCE [LARGE SCALE GENOMIC DNA]</scope>
    <source>
        <strain evidence="3 4">CBS 115471</strain>
    </source>
</reference>
<evidence type="ECO:0000313" key="3">
    <source>
        <dbReference type="EMBL" id="ORY08073.1"/>
    </source>
</evidence>
<evidence type="ECO:0000256" key="2">
    <source>
        <dbReference type="SAM" id="MobiDB-lite"/>
    </source>
</evidence>
<dbReference type="STRING" id="1231657.A0A1Y1ZCR0"/>
<proteinExistence type="predicted"/>
<dbReference type="OrthoDB" id="426293at2759"/>